<evidence type="ECO:0000256" key="3">
    <source>
        <dbReference type="ARBA" id="ARBA00001522"/>
    </source>
</evidence>
<evidence type="ECO:0000256" key="12">
    <source>
        <dbReference type="ARBA" id="ARBA00022840"/>
    </source>
</evidence>
<reference evidence="15" key="1">
    <citation type="submission" date="2022-04" db="EMBL/GenBank/DDBJ databases">
        <title>Roseibium sp. CAU 1639 isolated from mud.</title>
        <authorList>
            <person name="Kim W."/>
        </authorList>
    </citation>
    <scope>NUCLEOTIDE SEQUENCE</scope>
    <source>
        <strain evidence="15">CAU 1639</strain>
    </source>
</reference>
<dbReference type="NCBIfam" id="NF004469">
    <property type="entry name" value="PRK05800.1"/>
    <property type="match status" value="1"/>
</dbReference>
<dbReference type="SUPFAM" id="SSF52540">
    <property type="entry name" value="P-loop containing nucleoside triphosphate hydrolases"/>
    <property type="match status" value="1"/>
</dbReference>
<comment type="pathway">
    <text evidence="6 14">Cofactor biosynthesis; adenosylcobalamin biosynthesis; adenosylcobalamin from cob(II)yrinate a,c-diamide: step 5/7.</text>
</comment>
<keyword evidence="12 14" id="KW-0067">ATP-binding</keyword>
<sequence length="183" mass="19973">MTDQTLPRTALVVGGARSGKSRFAEILAENSGLQKIYVATGAAHDGEMAERIALHRDQRGPSWETIEEQLDLAGVLSRQCRPDRVVLVDCLTLWLSNILFADKDLSLETERLCAAVRRLDGPCVFVSNEVGMGIVPENRLSRSFRDAQGRLNQSMAGVCQKVVFVAAGLPLLLKPSSQPEISL</sequence>
<comment type="catalytic activity">
    <reaction evidence="2 14">
        <text>adenosylcob(III)inamide phosphate + GTP + H(+) = adenosylcob(III)inamide-GDP + diphosphate</text>
        <dbReference type="Rhea" id="RHEA:22712"/>
        <dbReference type="ChEBI" id="CHEBI:15378"/>
        <dbReference type="ChEBI" id="CHEBI:33019"/>
        <dbReference type="ChEBI" id="CHEBI:37565"/>
        <dbReference type="ChEBI" id="CHEBI:58502"/>
        <dbReference type="ChEBI" id="CHEBI:60487"/>
        <dbReference type="EC" id="2.7.7.62"/>
    </reaction>
</comment>
<organism evidence="15 16">
    <name type="scientific">Roseibium sediminicola</name>
    <dbReference type="NCBI Taxonomy" id="2933272"/>
    <lineage>
        <taxon>Bacteria</taxon>
        <taxon>Pseudomonadati</taxon>
        <taxon>Pseudomonadota</taxon>
        <taxon>Alphaproteobacteria</taxon>
        <taxon>Hyphomicrobiales</taxon>
        <taxon>Stappiaceae</taxon>
        <taxon>Roseibium</taxon>
    </lineage>
</organism>
<evidence type="ECO:0000256" key="11">
    <source>
        <dbReference type="ARBA" id="ARBA00022777"/>
    </source>
</evidence>
<dbReference type="PANTHER" id="PTHR34848">
    <property type="match status" value="1"/>
</dbReference>
<accession>A0ABT0GQ65</accession>
<comment type="function">
    <text evidence="4 14">Catalyzes ATP-dependent phosphorylation of adenosylcobinamide and addition of GMP to adenosylcobinamide phosphate.</text>
</comment>
<gene>
    <name evidence="15" type="primary">cobU</name>
    <name evidence="15" type="ORF">M0H32_05230</name>
</gene>
<name>A0ABT0GQ65_9HYPH</name>
<evidence type="ECO:0000256" key="14">
    <source>
        <dbReference type="PIRNR" id="PIRNR006135"/>
    </source>
</evidence>
<proteinExistence type="inferred from homology"/>
<comment type="similarity">
    <text evidence="7 14">Belongs to the CobU/CobP family.</text>
</comment>
<dbReference type="CDD" id="cd00544">
    <property type="entry name" value="CobU"/>
    <property type="match status" value="1"/>
</dbReference>
<evidence type="ECO:0000313" key="15">
    <source>
        <dbReference type="EMBL" id="MCK7611554.1"/>
    </source>
</evidence>
<keyword evidence="10 14" id="KW-0547">Nucleotide-binding</keyword>
<keyword evidence="13 14" id="KW-0342">GTP-binding</keyword>
<dbReference type="Proteomes" id="UP001431221">
    <property type="component" value="Unassembled WGS sequence"/>
</dbReference>
<dbReference type="InterPro" id="IPR027417">
    <property type="entry name" value="P-loop_NTPase"/>
</dbReference>
<dbReference type="Pfam" id="PF02283">
    <property type="entry name" value="CobU"/>
    <property type="match status" value="1"/>
</dbReference>
<evidence type="ECO:0000256" key="13">
    <source>
        <dbReference type="ARBA" id="ARBA00023134"/>
    </source>
</evidence>
<keyword evidence="9 14" id="KW-0808">Transferase</keyword>
<keyword evidence="15" id="KW-0548">Nucleotidyltransferase</keyword>
<dbReference type="PIRSF" id="PIRSF006135">
    <property type="entry name" value="CobU"/>
    <property type="match status" value="1"/>
</dbReference>
<dbReference type="PANTHER" id="PTHR34848:SF1">
    <property type="entry name" value="BIFUNCTIONAL ADENOSYLCOBALAMIN BIOSYNTHESIS PROTEIN COBU"/>
    <property type="match status" value="1"/>
</dbReference>
<comment type="catalytic activity">
    <reaction evidence="1 14">
        <text>adenosylcob(III)inamide + ATP = adenosylcob(III)inamide phosphate + ADP + H(+)</text>
        <dbReference type="Rhea" id="RHEA:15769"/>
        <dbReference type="ChEBI" id="CHEBI:2480"/>
        <dbReference type="ChEBI" id="CHEBI:15378"/>
        <dbReference type="ChEBI" id="CHEBI:30616"/>
        <dbReference type="ChEBI" id="CHEBI:58502"/>
        <dbReference type="ChEBI" id="CHEBI:456216"/>
        <dbReference type="EC" id="2.7.1.156"/>
    </reaction>
</comment>
<keyword evidence="11 14" id="KW-0418">Kinase</keyword>
<dbReference type="GO" id="GO:0043752">
    <property type="term" value="F:adenosylcobinamide kinase activity"/>
    <property type="evidence" value="ECO:0007669"/>
    <property type="project" value="UniProtKB-EC"/>
</dbReference>
<dbReference type="RefSeq" id="WP_248151623.1">
    <property type="nucleotide sequence ID" value="NZ_JALNMJ010000002.1"/>
</dbReference>
<keyword evidence="16" id="KW-1185">Reference proteome</keyword>
<evidence type="ECO:0000256" key="6">
    <source>
        <dbReference type="ARBA" id="ARBA00005159"/>
    </source>
</evidence>
<comment type="caution">
    <text evidence="15">The sequence shown here is derived from an EMBL/GenBank/DDBJ whole genome shotgun (WGS) entry which is preliminary data.</text>
</comment>
<dbReference type="EC" id="2.7.1.156" evidence="14"/>
<comment type="pathway">
    <text evidence="5 14">Cofactor biosynthesis; adenosylcobalamin biosynthesis; adenosylcobalamin from cob(II)yrinate a,c-diamide: step 6/7.</text>
</comment>
<dbReference type="InterPro" id="IPR003203">
    <property type="entry name" value="CobU/CobP"/>
</dbReference>
<keyword evidence="8 14" id="KW-0169">Cobalamin biosynthesis</keyword>
<evidence type="ECO:0000256" key="4">
    <source>
        <dbReference type="ARBA" id="ARBA00003889"/>
    </source>
</evidence>
<dbReference type="GO" id="GO:0008820">
    <property type="term" value="F:cobinamide phosphate guanylyltransferase activity"/>
    <property type="evidence" value="ECO:0007669"/>
    <property type="project" value="UniProtKB-EC"/>
</dbReference>
<evidence type="ECO:0000256" key="1">
    <source>
        <dbReference type="ARBA" id="ARBA00000312"/>
    </source>
</evidence>
<evidence type="ECO:0000256" key="9">
    <source>
        <dbReference type="ARBA" id="ARBA00022679"/>
    </source>
</evidence>
<evidence type="ECO:0000256" key="8">
    <source>
        <dbReference type="ARBA" id="ARBA00022573"/>
    </source>
</evidence>
<evidence type="ECO:0000313" key="16">
    <source>
        <dbReference type="Proteomes" id="UP001431221"/>
    </source>
</evidence>
<dbReference type="Gene3D" id="3.40.50.300">
    <property type="entry name" value="P-loop containing nucleotide triphosphate hydrolases"/>
    <property type="match status" value="1"/>
</dbReference>
<comment type="catalytic activity">
    <reaction evidence="3">
        <text>adenosylcob(III)inamide + GTP = adenosylcob(III)inamide phosphate + GDP + H(+)</text>
        <dbReference type="Rhea" id="RHEA:15765"/>
        <dbReference type="ChEBI" id="CHEBI:2480"/>
        <dbReference type="ChEBI" id="CHEBI:15378"/>
        <dbReference type="ChEBI" id="CHEBI:37565"/>
        <dbReference type="ChEBI" id="CHEBI:58189"/>
        <dbReference type="ChEBI" id="CHEBI:58502"/>
        <dbReference type="EC" id="2.7.1.156"/>
    </reaction>
</comment>
<evidence type="ECO:0000256" key="2">
    <source>
        <dbReference type="ARBA" id="ARBA00000711"/>
    </source>
</evidence>
<evidence type="ECO:0000256" key="10">
    <source>
        <dbReference type="ARBA" id="ARBA00022741"/>
    </source>
</evidence>
<dbReference type="EMBL" id="JALNMJ010000002">
    <property type="protein sequence ID" value="MCK7611554.1"/>
    <property type="molecule type" value="Genomic_DNA"/>
</dbReference>
<evidence type="ECO:0000256" key="7">
    <source>
        <dbReference type="ARBA" id="ARBA00007490"/>
    </source>
</evidence>
<dbReference type="EC" id="2.7.7.62" evidence="14"/>
<protein>
    <recommendedName>
        <fullName evidence="14">Bifunctional adenosylcobalamin biosynthesis protein</fullName>
        <ecNumber evidence="14">2.7.1.156</ecNumber>
        <ecNumber evidence="14">2.7.7.62</ecNumber>
    </recommendedName>
</protein>
<evidence type="ECO:0000256" key="5">
    <source>
        <dbReference type="ARBA" id="ARBA00004692"/>
    </source>
</evidence>